<evidence type="ECO:0000313" key="3">
    <source>
        <dbReference type="Proteomes" id="UP000011083"/>
    </source>
</evidence>
<evidence type="ECO:0000256" key="1">
    <source>
        <dbReference type="ARBA" id="ARBA00023172"/>
    </source>
</evidence>
<dbReference type="RefSeq" id="XP_004337369.1">
    <property type="nucleotide sequence ID" value="XM_004337321.1"/>
</dbReference>
<dbReference type="InterPro" id="IPR013762">
    <property type="entry name" value="Integrase-like_cat_sf"/>
</dbReference>
<dbReference type="VEuPathDB" id="AmoebaDB:ACA1_328910"/>
<keyword evidence="1" id="KW-0233">DNA recombination</keyword>
<keyword evidence="3" id="KW-1185">Reference proteome</keyword>
<dbReference type="AlphaFoldDB" id="L8GT94"/>
<evidence type="ECO:0000313" key="2">
    <source>
        <dbReference type="EMBL" id="ELR15356.1"/>
    </source>
</evidence>
<dbReference type="GO" id="GO:0003677">
    <property type="term" value="F:DNA binding"/>
    <property type="evidence" value="ECO:0007669"/>
    <property type="project" value="InterPro"/>
</dbReference>
<protein>
    <submittedName>
        <fullName evidence="2">Uncharacterized protein</fullName>
    </submittedName>
</protein>
<dbReference type="SUPFAM" id="SSF56349">
    <property type="entry name" value="DNA breaking-rejoining enzymes"/>
    <property type="match status" value="1"/>
</dbReference>
<dbReference type="InterPro" id="IPR011010">
    <property type="entry name" value="DNA_brk_join_enz"/>
</dbReference>
<dbReference type="GO" id="GO:0006310">
    <property type="term" value="P:DNA recombination"/>
    <property type="evidence" value="ECO:0007669"/>
    <property type="project" value="UniProtKB-KW"/>
</dbReference>
<sequence length="477" mass="54526">MADNAVRKYKWTDSTWAISTRAAEAYDFFLIQKPCAFEANGGVGFPIYLDTMRRFLTHMHAAGYKGVYNIYYQGLARISKELADITHIISCMRPGMRRNARNAAILLADHSWGKRASSLFALHVGHLLFKKDDSKIWIEATFHFDKSLQDRGIFLGHPLEGDFRVQEEAKEWPVFCHYTHFALPANTVPFDTPAMTKMIRDSAAAAGYPQNKWSIHSLRAGFATDFVLTMLRKNKAVSSDVDRDTALAFDNLKAPHDPAKIQTEFCFLPDSLLQRIFDEELAPDALRKNEQANELDIKITLLERQEQAIRRGQDSTRARIDKVAVNLGITNSTIANKKLKVDEAKKTELKGDESLEIEDDGLTHETRELRKQQVDLKQKKNLITRQLSDRKSHAVKTWLANWVKTTFPDEVATALEDFKTEQIVNFSIQYAAVRADRKTSKAERQRAMRSVINQEKTVINRTAKKLYDAENNLKEPY</sequence>
<gene>
    <name evidence="2" type="ORF">ACA1_328910</name>
</gene>
<dbReference type="Gene3D" id="1.10.443.10">
    <property type="entry name" value="Intergrase catalytic core"/>
    <property type="match status" value="1"/>
</dbReference>
<name>L8GT94_ACACF</name>
<dbReference type="GO" id="GO:0015074">
    <property type="term" value="P:DNA integration"/>
    <property type="evidence" value="ECO:0007669"/>
    <property type="project" value="InterPro"/>
</dbReference>
<dbReference type="GeneID" id="14915981"/>
<proteinExistence type="predicted"/>
<reference evidence="2 3" key="1">
    <citation type="journal article" date="2013" name="Genome Biol.">
        <title>Genome of Acanthamoeba castellanii highlights extensive lateral gene transfer and early evolution of tyrosine kinase signaling.</title>
        <authorList>
            <person name="Clarke M."/>
            <person name="Lohan A.J."/>
            <person name="Liu B."/>
            <person name="Lagkouvardos I."/>
            <person name="Roy S."/>
            <person name="Zafar N."/>
            <person name="Bertelli C."/>
            <person name="Schilde C."/>
            <person name="Kianianmomeni A."/>
            <person name="Burglin T.R."/>
            <person name="Frech C."/>
            <person name="Turcotte B."/>
            <person name="Kopec K.O."/>
            <person name="Synnott J.M."/>
            <person name="Choo C."/>
            <person name="Paponov I."/>
            <person name="Finkler A."/>
            <person name="Soon Heng Tan C."/>
            <person name="Hutchins A.P."/>
            <person name="Weinmeier T."/>
            <person name="Rattei T."/>
            <person name="Chu J.S."/>
            <person name="Gimenez G."/>
            <person name="Irimia M."/>
            <person name="Rigden D.J."/>
            <person name="Fitzpatrick D.A."/>
            <person name="Lorenzo-Morales J."/>
            <person name="Bateman A."/>
            <person name="Chiu C.H."/>
            <person name="Tang P."/>
            <person name="Hegemann P."/>
            <person name="Fromm H."/>
            <person name="Raoult D."/>
            <person name="Greub G."/>
            <person name="Miranda-Saavedra D."/>
            <person name="Chen N."/>
            <person name="Nash P."/>
            <person name="Ginger M.L."/>
            <person name="Horn M."/>
            <person name="Schaap P."/>
            <person name="Caler L."/>
            <person name="Loftus B."/>
        </authorList>
    </citation>
    <scope>NUCLEOTIDE SEQUENCE [LARGE SCALE GENOMIC DNA]</scope>
    <source>
        <strain evidence="2 3">Neff</strain>
    </source>
</reference>
<dbReference type="Proteomes" id="UP000011083">
    <property type="component" value="Unassembled WGS sequence"/>
</dbReference>
<dbReference type="EMBL" id="KB008034">
    <property type="protein sequence ID" value="ELR15356.1"/>
    <property type="molecule type" value="Genomic_DNA"/>
</dbReference>
<dbReference type="KEGG" id="acan:ACA1_328910"/>
<accession>L8GT94</accession>
<organism evidence="2 3">
    <name type="scientific">Acanthamoeba castellanii (strain ATCC 30010 / Neff)</name>
    <dbReference type="NCBI Taxonomy" id="1257118"/>
    <lineage>
        <taxon>Eukaryota</taxon>
        <taxon>Amoebozoa</taxon>
        <taxon>Discosea</taxon>
        <taxon>Longamoebia</taxon>
        <taxon>Centramoebida</taxon>
        <taxon>Acanthamoebidae</taxon>
        <taxon>Acanthamoeba</taxon>
    </lineage>
</organism>